<dbReference type="InterPro" id="IPR032466">
    <property type="entry name" value="Metal_Hydrolase"/>
</dbReference>
<keyword evidence="3" id="KW-1185">Reference proteome</keyword>
<accession>A0A9W6R9G3</accession>
<proteinExistence type="predicted"/>
<feature type="domain" description="Amidohydrolase 3" evidence="1">
    <location>
        <begin position="96"/>
        <end position="391"/>
    </location>
</feature>
<dbReference type="GO" id="GO:0016814">
    <property type="term" value="F:hydrolase activity, acting on carbon-nitrogen (but not peptide) bonds, in cyclic amidines"/>
    <property type="evidence" value="ECO:0007669"/>
    <property type="project" value="TreeGrafter"/>
</dbReference>
<dbReference type="Gene3D" id="2.30.40.10">
    <property type="entry name" value="Urease, subunit C, domain 1"/>
    <property type="match status" value="1"/>
</dbReference>
<dbReference type="Proteomes" id="UP001165136">
    <property type="component" value="Unassembled WGS sequence"/>
</dbReference>
<evidence type="ECO:0000313" key="3">
    <source>
        <dbReference type="Proteomes" id="UP001165136"/>
    </source>
</evidence>
<dbReference type="Pfam" id="PF07969">
    <property type="entry name" value="Amidohydro_3"/>
    <property type="match status" value="1"/>
</dbReference>
<dbReference type="RefSeq" id="WP_285491605.1">
    <property type="nucleotide sequence ID" value="NZ_BSTI01000045.1"/>
</dbReference>
<dbReference type="InterPro" id="IPR011059">
    <property type="entry name" value="Metal-dep_hydrolase_composite"/>
</dbReference>
<evidence type="ECO:0000259" key="1">
    <source>
        <dbReference type="Pfam" id="PF07969"/>
    </source>
</evidence>
<evidence type="ECO:0000313" key="2">
    <source>
        <dbReference type="EMBL" id="GLY71703.1"/>
    </source>
</evidence>
<reference evidence="2" key="1">
    <citation type="submission" date="2023-03" db="EMBL/GenBank/DDBJ databases">
        <title>Amycolatopsis taiwanensis NBRC 103393.</title>
        <authorList>
            <person name="Ichikawa N."/>
            <person name="Sato H."/>
            <person name="Tonouchi N."/>
        </authorList>
    </citation>
    <scope>NUCLEOTIDE SEQUENCE</scope>
    <source>
        <strain evidence="2">NBRC 103393</strain>
    </source>
</reference>
<comment type="caution">
    <text evidence="2">The sequence shown here is derived from an EMBL/GenBank/DDBJ whole genome shotgun (WGS) entry which is preliminary data.</text>
</comment>
<dbReference type="AlphaFoldDB" id="A0A9W6R9G3"/>
<dbReference type="InterPro" id="IPR052349">
    <property type="entry name" value="Metallo-hydrolase_Enzymes"/>
</dbReference>
<dbReference type="EMBL" id="BSTI01000045">
    <property type="protein sequence ID" value="GLY71703.1"/>
    <property type="molecule type" value="Genomic_DNA"/>
</dbReference>
<sequence>MNEAATELLRGGRRSDGTAADFRVSDGVVVEVGTLSPRAGEPVTELDGRLVLPAFAEPHVHLDKAFTASRVVNATGNLGGAMASYAHLAANGKRGDIQARARRALGLFVAAGVTAVRAQIGAGPLSGVSAIEALAELRSSVADYVDLQIVAHAAVPPGGPAAHRALLLRALDAGADHLGGNPFLEEDPQRAFQTCLQVATERGCELDLHVDESFDSLTFDQVVAGAHESGVRIVAAHCVSLSRLPLGQLRELAASAAAAGVSVVTLPMTNLFLQGREQESAKPRGLTAISPLRAAGVLVAAGSDNVQDPFNPVGRCDPLEIASLLVTAGHQTVADAVTMVGPDARQVLSHASDFPAIGSPADLVAIAAADLGDAVAGAPADRLVWRRGRLVARTSITAEIPF</sequence>
<dbReference type="Gene3D" id="3.20.20.140">
    <property type="entry name" value="Metal-dependent hydrolases"/>
    <property type="match status" value="1"/>
</dbReference>
<dbReference type="SUPFAM" id="SSF51556">
    <property type="entry name" value="Metallo-dependent hydrolases"/>
    <property type="match status" value="1"/>
</dbReference>
<protein>
    <submittedName>
        <fullName evidence="2">Cytosine deaminase</fullName>
    </submittedName>
</protein>
<dbReference type="PANTHER" id="PTHR32027">
    <property type="entry name" value="CYTOSINE DEAMINASE"/>
    <property type="match status" value="1"/>
</dbReference>
<dbReference type="PANTHER" id="PTHR32027:SF9">
    <property type="entry name" value="BLL3847 PROTEIN"/>
    <property type="match status" value="1"/>
</dbReference>
<name>A0A9W6R9G3_9PSEU</name>
<dbReference type="SUPFAM" id="SSF51338">
    <property type="entry name" value="Composite domain of metallo-dependent hydrolases"/>
    <property type="match status" value="1"/>
</dbReference>
<organism evidence="2 3">
    <name type="scientific">Amycolatopsis taiwanensis</name>
    <dbReference type="NCBI Taxonomy" id="342230"/>
    <lineage>
        <taxon>Bacteria</taxon>
        <taxon>Bacillati</taxon>
        <taxon>Actinomycetota</taxon>
        <taxon>Actinomycetes</taxon>
        <taxon>Pseudonocardiales</taxon>
        <taxon>Pseudonocardiaceae</taxon>
        <taxon>Amycolatopsis</taxon>
    </lineage>
</organism>
<gene>
    <name evidence="2" type="primary">codA</name>
    <name evidence="2" type="ORF">Atai01_83220</name>
</gene>
<dbReference type="InterPro" id="IPR013108">
    <property type="entry name" value="Amidohydro_3"/>
</dbReference>